<evidence type="ECO:0000256" key="1">
    <source>
        <dbReference type="ARBA" id="ARBA00001917"/>
    </source>
</evidence>
<dbReference type="InterPro" id="IPR010086">
    <property type="entry name" value="Flavodoxin_lc"/>
</dbReference>
<evidence type="ECO:0000256" key="7">
    <source>
        <dbReference type="SAM" id="SignalP"/>
    </source>
</evidence>
<dbReference type="NCBIfam" id="TIGR01752">
    <property type="entry name" value="flav_long"/>
    <property type="match status" value="1"/>
</dbReference>
<dbReference type="InterPro" id="IPR008254">
    <property type="entry name" value="Flavodoxin/NO_synth"/>
</dbReference>
<dbReference type="AlphaFoldDB" id="A0A6T8KKF1"/>
<protein>
    <recommendedName>
        <fullName evidence="8">Flavodoxin-like domain-containing protein</fullName>
    </recommendedName>
</protein>
<sequence length="201" mass="21799">MMLIAALLVSAVSNASAFVPCTNDSAFRTQLDAVKIYYDTQTGNTETCAGYIAAAAGLEAESIADATANDIDSADALIVGAPTWHTDSEDQRSGTAWDDWLYSSLPNRNVQGKKVAIFGVGDSASYSEYYCDAAGELYDQFVKAGAKVYGFVSTEGYEHSASKAEKDGKFVGCMFDEDNQYDLSEERANKWVQQLKDEGFF</sequence>
<dbReference type="InterPro" id="IPR050619">
    <property type="entry name" value="Flavodoxin"/>
</dbReference>
<evidence type="ECO:0000256" key="5">
    <source>
        <dbReference type="ARBA" id="ARBA00022643"/>
    </source>
</evidence>
<dbReference type="PANTHER" id="PTHR42809:SF1">
    <property type="entry name" value="FLAVODOXIN 1"/>
    <property type="match status" value="1"/>
</dbReference>
<feature type="chain" id="PRO_5035676823" description="Flavodoxin-like domain-containing protein" evidence="7">
    <location>
        <begin position="18"/>
        <end position="201"/>
    </location>
</feature>
<dbReference type="PANTHER" id="PTHR42809">
    <property type="entry name" value="FLAVODOXIN 2"/>
    <property type="match status" value="1"/>
</dbReference>
<keyword evidence="4" id="KW-0285">Flavoprotein</keyword>
<evidence type="ECO:0000256" key="3">
    <source>
        <dbReference type="ARBA" id="ARBA00022448"/>
    </source>
</evidence>
<organism evidence="10">
    <name type="scientific">Proboscia inermis</name>
    <dbReference type="NCBI Taxonomy" id="420281"/>
    <lineage>
        <taxon>Eukaryota</taxon>
        <taxon>Sar</taxon>
        <taxon>Stramenopiles</taxon>
        <taxon>Ochrophyta</taxon>
        <taxon>Bacillariophyta</taxon>
        <taxon>Coscinodiscophyceae</taxon>
        <taxon>Rhizosoleniophycidae</taxon>
        <taxon>Rhizosoleniales</taxon>
        <taxon>Rhizosoleniaceae</taxon>
        <taxon>Proboscia</taxon>
    </lineage>
</organism>
<dbReference type="PIRSF" id="PIRSF038996">
    <property type="entry name" value="FldA"/>
    <property type="match status" value="1"/>
</dbReference>
<keyword evidence="7" id="KW-0732">Signal</keyword>
<evidence type="ECO:0000256" key="6">
    <source>
        <dbReference type="ARBA" id="ARBA00022982"/>
    </source>
</evidence>
<evidence type="ECO:0000256" key="2">
    <source>
        <dbReference type="ARBA" id="ARBA00005267"/>
    </source>
</evidence>
<feature type="domain" description="Flavodoxin-like" evidence="8">
    <location>
        <begin position="34"/>
        <end position="196"/>
    </location>
</feature>
<dbReference type="Gene3D" id="3.40.50.360">
    <property type="match status" value="1"/>
</dbReference>
<evidence type="ECO:0000256" key="4">
    <source>
        <dbReference type="ARBA" id="ARBA00022630"/>
    </source>
</evidence>
<comment type="cofactor">
    <cofactor evidence="1">
        <name>FMN</name>
        <dbReference type="ChEBI" id="CHEBI:58210"/>
    </cofactor>
</comment>
<dbReference type="EMBL" id="HBEL01027228">
    <property type="protein sequence ID" value="CAD8416423.1"/>
    <property type="molecule type" value="Transcribed_RNA"/>
</dbReference>
<dbReference type="Pfam" id="PF00258">
    <property type="entry name" value="Flavodoxin_1"/>
    <property type="match status" value="1"/>
</dbReference>
<keyword evidence="3" id="KW-0813">Transport</keyword>
<reference evidence="10" key="1">
    <citation type="submission" date="2021-01" db="EMBL/GenBank/DDBJ databases">
        <authorList>
            <person name="Corre E."/>
            <person name="Pelletier E."/>
            <person name="Niang G."/>
            <person name="Scheremetjew M."/>
            <person name="Finn R."/>
            <person name="Kale V."/>
            <person name="Holt S."/>
            <person name="Cochrane G."/>
            <person name="Meng A."/>
            <person name="Brown T."/>
            <person name="Cohen L."/>
        </authorList>
    </citation>
    <scope>NUCLEOTIDE SEQUENCE</scope>
    <source>
        <strain evidence="10">CCAP1064/1</strain>
    </source>
</reference>
<proteinExistence type="inferred from homology"/>
<feature type="signal peptide" evidence="7">
    <location>
        <begin position="1"/>
        <end position="17"/>
    </location>
</feature>
<dbReference type="InterPro" id="IPR001226">
    <property type="entry name" value="Flavodoxin_CS"/>
</dbReference>
<evidence type="ECO:0000259" key="8">
    <source>
        <dbReference type="PROSITE" id="PS50902"/>
    </source>
</evidence>
<keyword evidence="6" id="KW-0249">Electron transport</keyword>
<evidence type="ECO:0000313" key="9">
    <source>
        <dbReference type="EMBL" id="CAD8416422.1"/>
    </source>
</evidence>
<dbReference type="InterPro" id="IPR029039">
    <property type="entry name" value="Flavoprotein-like_sf"/>
</dbReference>
<dbReference type="PROSITE" id="PS50902">
    <property type="entry name" value="FLAVODOXIN_LIKE"/>
    <property type="match status" value="1"/>
</dbReference>
<dbReference type="PROSITE" id="PS00201">
    <property type="entry name" value="FLAVODOXIN"/>
    <property type="match status" value="1"/>
</dbReference>
<gene>
    <name evidence="9" type="ORF">PINE0816_LOCUS12557</name>
    <name evidence="10" type="ORF">PINE0816_LOCUS12558</name>
</gene>
<dbReference type="SUPFAM" id="SSF52218">
    <property type="entry name" value="Flavoproteins"/>
    <property type="match status" value="1"/>
</dbReference>
<comment type="similarity">
    <text evidence="2">Belongs to the flavodoxin family.</text>
</comment>
<evidence type="ECO:0000313" key="10">
    <source>
        <dbReference type="EMBL" id="CAD8416423.1"/>
    </source>
</evidence>
<accession>A0A6T8KKF1</accession>
<dbReference type="EMBL" id="HBEL01027227">
    <property type="protein sequence ID" value="CAD8416422.1"/>
    <property type="molecule type" value="Transcribed_RNA"/>
</dbReference>
<keyword evidence="5" id="KW-0288">FMN</keyword>
<dbReference type="GO" id="GO:0009055">
    <property type="term" value="F:electron transfer activity"/>
    <property type="evidence" value="ECO:0007669"/>
    <property type="project" value="InterPro"/>
</dbReference>
<dbReference type="GO" id="GO:0010181">
    <property type="term" value="F:FMN binding"/>
    <property type="evidence" value="ECO:0007669"/>
    <property type="project" value="InterPro"/>
</dbReference>
<name>A0A6T8KKF1_9STRA</name>